<keyword evidence="4 6" id="KW-0472">Membrane</keyword>
<dbReference type="AlphaFoldDB" id="A0AA41X2R7"/>
<keyword evidence="9" id="KW-1185">Reference proteome</keyword>
<dbReference type="PANTHER" id="PTHR43077">
    <property type="entry name" value="TRANSPORT PERMEASE YVFS-RELATED"/>
    <property type="match status" value="1"/>
</dbReference>
<evidence type="ECO:0000256" key="1">
    <source>
        <dbReference type="ARBA" id="ARBA00004141"/>
    </source>
</evidence>
<accession>A0AA41X2R7</accession>
<dbReference type="Proteomes" id="UP001156102">
    <property type="component" value="Unassembled WGS sequence"/>
</dbReference>
<evidence type="ECO:0000313" key="9">
    <source>
        <dbReference type="Proteomes" id="UP001156102"/>
    </source>
</evidence>
<feature type="transmembrane region" description="Helical" evidence="6">
    <location>
        <begin position="473"/>
        <end position="492"/>
    </location>
</feature>
<dbReference type="RefSeq" id="WP_254757551.1">
    <property type="nucleotide sequence ID" value="NZ_JANCLT010000002.1"/>
</dbReference>
<dbReference type="GO" id="GO:0140359">
    <property type="term" value="F:ABC-type transporter activity"/>
    <property type="evidence" value="ECO:0007669"/>
    <property type="project" value="InterPro"/>
</dbReference>
<keyword evidence="2 6" id="KW-0812">Transmembrane</keyword>
<dbReference type="NCBIfam" id="TIGR03061">
    <property type="entry name" value="pip_yhgE_Nterm"/>
    <property type="match status" value="1"/>
</dbReference>
<evidence type="ECO:0000313" key="8">
    <source>
        <dbReference type="EMBL" id="MCP8967642.1"/>
    </source>
</evidence>
<feature type="coiled-coil region" evidence="5">
    <location>
        <begin position="258"/>
        <end position="333"/>
    </location>
</feature>
<dbReference type="GO" id="GO:0016020">
    <property type="term" value="C:membrane"/>
    <property type="evidence" value="ECO:0007669"/>
    <property type="project" value="UniProtKB-SubCell"/>
</dbReference>
<comment type="subcellular location">
    <subcellularLocation>
        <location evidence="1">Membrane</location>
        <topology evidence="1">Multi-pass membrane protein</topology>
    </subcellularLocation>
</comment>
<feature type="transmembrane region" description="Helical" evidence="6">
    <location>
        <begin position="513"/>
        <end position="534"/>
    </location>
</feature>
<dbReference type="InterPro" id="IPR051328">
    <property type="entry name" value="T7SS_ABC-Transporter"/>
</dbReference>
<evidence type="ECO:0000256" key="3">
    <source>
        <dbReference type="ARBA" id="ARBA00022989"/>
    </source>
</evidence>
<comment type="caution">
    <text evidence="8">The sequence shown here is derived from an EMBL/GenBank/DDBJ whole genome shotgun (WGS) entry which is preliminary data.</text>
</comment>
<organism evidence="8 9">
    <name type="scientific">Ectobacillus ponti</name>
    <dbReference type="NCBI Taxonomy" id="2961894"/>
    <lineage>
        <taxon>Bacteria</taxon>
        <taxon>Bacillati</taxon>
        <taxon>Bacillota</taxon>
        <taxon>Bacilli</taxon>
        <taxon>Bacillales</taxon>
        <taxon>Bacillaceae</taxon>
        <taxon>Ectobacillus</taxon>
    </lineage>
</organism>
<sequence>MGNIWHVYRNDWKSILMVLPVTLLVAALAILPSVYAWVNIKSMWDPYSNTSGIPIAVTNEDEGAEVRGKHIRVGGDVIEKLKHNKNLGWVFVDRKQAERGVRHGEYYASLLIPKDFSRKLSSILEQNPQKPNILFSVNEKINAVTPKITKSGASNVTAQVEEAFVENVGHAVLTGFQQAGVKLEQELPAIQEVKRKIFALEKALPEIEAMGQRAIELEGKLPDIRQKGQQILVLEQRIPDLDRAGASILKVEQALPQMEAAGGEIVRLQEQLAAMQQAPSIVADMEQNLAAVEARLQESMAALQQSGENVASLAQLREQLAGVRKDVAANQDALQQRAAEAVRLIGAAGTFMKEEWPAAKAQVQRAAGFVRKDLPKLEQDIHRAADLIRTKLPAAESAIHKAADFARNDLPKFEQEVRGTAARIREFDKGVDLNRVIDFLKHDPEKHSTFLANAVALDTKRIFPIPNYGSAMAPFYTMLALWVGATLLVASLRVEVEDPEGKYRGYQRYFGRLFTFLTIGVCQALIVSLGDVFLLKTYVVDKPHFVLFSVFISLVFITITYTLCAVFGNIGKGMAIIFLVLQIASSGATFPVAMTSPFFQHLNPFMPFTYAISMLREAVGGVMWDIAVMDALRLCCFALLSFLLALLLKKPLAKRLQRTTERVRMTKIVP</sequence>
<name>A0AA41X2R7_9BACI</name>
<dbReference type="EMBL" id="JANCLT010000002">
    <property type="protein sequence ID" value="MCP8967642.1"/>
    <property type="molecule type" value="Genomic_DNA"/>
</dbReference>
<dbReference type="InterPro" id="IPR017500">
    <property type="entry name" value="Phage_infect_YhgE_N"/>
</dbReference>
<feature type="transmembrane region" description="Helical" evidence="6">
    <location>
        <begin position="631"/>
        <end position="648"/>
    </location>
</feature>
<proteinExistence type="predicted"/>
<protein>
    <submittedName>
        <fullName evidence="8">YhgE/Pip domain-containing protein</fullName>
    </submittedName>
</protein>
<evidence type="ECO:0000256" key="6">
    <source>
        <dbReference type="SAM" id="Phobius"/>
    </source>
</evidence>
<reference evidence="8" key="1">
    <citation type="submission" date="2022-07" db="EMBL/GenBank/DDBJ databases">
        <authorList>
            <person name="Li W.-J."/>
            <person name="Deng Q.-Q."/>
        </authorList>
    </citation>
    <scope>NUCLEOTIDE SEQUENCE</scope>
    <source>
        <strain evidence="8">SYSU M60031</strain>
    </source>
</reference>
<evidence type="ECO:0000256" key="5">
    <source>
        <dbReference type="SAM" id="Coils"/>
    </source>
</evidence>
<dbReference type="PANTHER" id="PTHR43077:SF10">
    <property type="entry name" value="TRANSPORT PERMEASE PROTEIN"/>
    <property type="match status" value="1"/>
</dbReference>
<keyword evidence="3 6" id="KW-1133">Transmembrane helix</keyword>
<dbReference type="Pfam" id="PF12698">
    <property type="entry name" value="ABC2_membrane_3"/>
    <property type="match status" value="1"/>
</dbReference>
<keyword evidence="5" id="KW-0175">Coiled coil</keyword>
<evidence type="ECO:0000256" key="2">
    <source>
        <dbReference type="ARBA" id="ARBA00022692"/>
    </source>
</evidence>
<feature type="transmembrane region" description="Helical" evidence="6">
    <location>
        <begin position="546"/>
        <end position="568"/>
    </location>
</feature>
<gene>
    <name evidence="8" type="ORF">NK662_03700</name>
</gene>
<evidence type="ECO:0000259" key="7">
    <source>
        <dbReference type="Pfam" id="PF12698"/>
    </source>
</evidence>
<dbReference type="Gene3D" id="3.40.1710.10">
    <property type="entry name" value="abc type-2 transporter like domain"/>
    <property type="match status" value="1"/>
</dbReference>
<dbReference type="NCBIfam" id="TIGR03062">
    <property type="entry name" value="pip_yhgE_Cterm"/>
    <property type="match status" value="1"/>
</dbReference>
<evidence type="ECO:0000256" key="4">
    <source>
        <dbReference type="ARBA" id="ARBA00023136"/>
    </source>
</evidence>
<dbReference type="InterPro" id="IPR013525">
    <property type="entry name" value="ABC2_TM"/>
</dbReference>
<feature type="transmembrane region" description="Helical" evidence="6">
    <location>
        <begin position="575"/>
        <end position="599"/>
    </location>
</feature>
<dbReference type="InterPro" id="IPR017501">
    <property type="entry name" value="Phage_infect_YhgE_C"/>
</dbReference>
<feature type="domain" description="ABC-2 type transporter transmembrane" evidence="7">
    <location>
        <begin position="466"/>
        <end position="647"/>
    </location>
</feature>